<evidence type="ECO:0000256" key="1">
    <source>
        <dbReference type="ARBA" id="ARBA00012404"/>
    </source>
</evidence>
<dbReference type="GO" id="GO:0009697">
    <property type="term" value="P:salicylic acid biosynthetic process"/>
    <property type="evidence" value="ECO:0007669"/>
    <property type="project" value="TreeGrafter"/>
</dbReference>
<dbReference type="EMBL" id="MFNF01000001">
    <property type="protein sequence ID" value="OGH04918.1"/>
    <property type="molecule type" value="Genomic_DNA"/>
</dbReference>
<dbReference type="SMART" id="SM00830">
    <property type="entry name" value="CM_2"/>
    <property type="match status" value="1"/>
</dbReference>
<dbReference type="PANTHER" id="PTHR38041:SF1">
    <property type="entry name" value="CHORISMATE MUTASE"/>
    <property type="match status" value="1"/>
</dbReference>
<dbReference type="InterPro" id="IPR002701">
    <property type="entry name" value="CM_II_prokaryot"/>
</dbReference>
<dbReference type="GO" id="GO:0004106">
    <property type="term" value="F:chorismate mutase activity"/>
    <property type="evidence" value="ECO:0007669"/>
    <property type="project" value="UniProtKB-EC"/>
</dbReference>
<dbReference type="InterPro" id="IPR036979">
    <property type="entry name" value="CM_dom_sf"/>
</dbReference>
<evidence type="ECO:0000259" key="3">
    <source>
        <dbReference type="PROSITE" id="PS51168"/>
    </source>
</evidence>
<evidence type="ECO:0000313" key="5">
    <source>
        <dbReference type="Proteomes" id="UP000177583"/>
    </source>
</evidence>
<evidence type="ECO:0000256" key="2">
    <source>
        <dbReference type="ARBA" id="ARBA00023235"/>
    </source>
</evidence>
<evidence type="ECO:0000313" key="4">
    <source>
        <dbReference type="EMBL" id="OGH04918.1"/>
    </source>
</evidence>
<organism evidence="4 5">
    <name type="scientific">Candidatus Lambdaproteobacteria bacterium RIFOXYD2_FULL_56_26</name>
    <dbReference type="NCBI Taxonomy" id="1817773"/>
    <lineage>
        <taxon>Bacteria</taxon>
        <taxon>Pseudomonadati</taxon>
        <taxon>Pseudomonadota</taxon>
        <taxon>Candidatus Lambdaproteobacteria</taxon>
    </lineage>
</organism>
<dbReference type="SUPFAM" id="SSF48600">
    <property type="entry name" value="Chorismate mutase II"/>
    <property type="match status" value="1"/>
</dbReference>
<dbReference type="AlphaFoldDB" id="A0A1F6H3F8"/>
<dbReference type="Gene3D" id="1.20.59.10">
    <property type="entry name" value="Chorismate mutase"/>
    <property type="match status" value="1"/>
</dbReference>
<sequence length="161" mass="18136">MAELRDSIDHLDHSLLLLWAERNKFARNLPPKEREVQWQAQDFVGLAAQWGLAPAFVGELGLALDQAALPTALGATSNLEDLWGSLMRLDRVLLEVLSERFKVVVRIGRIKKEQQIAPLDPSRWNSLLAERLALARDLGLKAEAVVHLFEAVHRYALQLES</sequence>
<dbReference type="EC" id="5.4.99.5" evidence="1"/>
<name>A0A1F6H3F8_9PROT</name>
<feature type="domain" description="Chorismate mutase" evidence="3">
    <location>
        <begin position="73"/>
        <end position="161"/>
    </location>
</feature>
<accession>A0A1F6H3F8</accession>
<dbReference type="InterPro" id="IPR051331">
    <property type="entry name" value="Chorismate_mutase-related"/>
</dbReference>
<comment type="caution">
    <text evidence="4">The sequence shown here is derived from an EMBL/GenBank/DDBJ whole genome shotgun (WGS) entry which is preliminary data.</text>
</comment>
<keyword evidence="2" id="KW-0413">Isomerase</keyword>
<reference evidence="4 5" key="1">
    <citation type="journal article" date="2016" name="Nat. Commun.">
        <title>Thousands of microbial genomes shed light on interconnected biogeochemical processes in an aquifer system.</title>
        <authorList>
            <person name="Anantharaman K."/>
            <person name="Brown C.T."/>
            <person name="Hug L.A."/>
            <person name="Sharon I."/>
            <person name="Castelle C.J."/>
            <person name="Probst A.J."/>
            <person name="Thomas B.C."/>
            <person name="Singh A."/>
            <person name="Wilkins M.J."/>
            <person name="Karaoz U."/>
            <person name="Brodie E.L."/>
            <person name="Williams K.H."/>
            <person name="Hubbard S.S."/>
            <person name="Banfield J.F."/>
        </authorList>
    </citation>
    <scope>NUCLEOTIDE SEQUENCE [LARGE SCALE GENOMIC DNA]</scope>
</reference>
<gene>
    <name evidence="4" type="ORF">A2557_08050</name>
</gene>
<dbReference type="PROSITE" id="PS51168">
    <property type="entry name" value="CHORISMATE_MUT_2"/>
    <property type="match status" value="1"/>
</dbReference>
<proteinExistence type="predicted"/>
<protein>
    <recommendedName>
        <fullName evidence="1">chorismate mutase</fullName>
        <ecNumber evidence="1">5.4.99.5</ecNumber>
    </recommendedName>
</protein>
<dbReference type="Pfam" id="PF01817">
    <property type="entry name" value="CM_2"/>
    <property type="match status" value="1"/>
</dbReference>
<dbReference type="Proteomes" id="UP000177583">
    <property type="component" value="Unassembled WGS sequence"/>
</dbReference>
<dbReference type="GO" id="GO:0046417">
    <property type="term" value="P:chorismate metabolic process"/>
    <property type="evidence" value="ECO:0007669"/>
    <property type="project" value="InterPro"/>
</dbReference>
<dbReference type="PANTHER" id="PTHR38041">
    <property type="entry name" value="CHORISMATE MUTASE"/>
    <property type="match status" value="1"/>
</dbReference>
<dbReference type="InterPro" id="IPR036263">
    <property type="entry name" value="Chorismate_II_sf"/>
</dbReference>